<gene>
    <name evidence="4" type="ORF">F0U44_01415</name>
</gene>
<evidence type="ECO:0000256" key="2">
    <source>
        <dbReference type="SAM" id="Phobius"/>
    </source>
</evidence>
<dbReference type="RefSeq" id="WP_149726479.1">
    <property type="nucleotide sequence ID" value="NZ_VUJV01000001.1"/>
</dbReference>
<reference evidence="4 5" key="1">
    <citation type="submission" date="2019-09" db="EMBL/GenBank/DDBJ databases">
        <title>Nocardioides panacisoli sp. nov., isolated from the soil of a ginseng field.</title>
        <authorList>
            <person name="Cho C."/>
        </authorList>
    </citation>
    <scope>NUCLEOTIDE SEQUENCE [LARGE SCALE GENOMIC DNA]</scope>
    <source>
        <strain evidence="4 5">BN130099</strain>
    </source>
</reference>
<evidence type="ECO:0000313" key="4">
    <source>
        <dbReference type="EMBL" id="KAA1421019.1"/>
    </source>
</evidence>
<feature type="chain" id="PRO_5023010295" evidence="3">
    <location>
        <begin position="28"/>
        <end position="744"/>
    </location>
</feature>
<organism evidence="4 5">
    <name type="scientific">Nocardioides humilatus</name>
    <dbReference type="NCBI Taxonomy" id="2607660"/>
    <lineage>
        <taxon>Bacteria</taxon>
        <taxon>Bacillati</taxon>
        <taxon>Actinomycetota</taxon>
        <taxon>Actinomycetes</taxon>
        <taxon>Propionibacteriales</taxon>
        <taxon>Nocardioidaceae</taxon>
        <taxon>Nocardioides</taxon>
    </lineage>
</organism>
<evidence type="ECO:0000256" key="1">
    <source>
        <dbReference type="SAM" id="MobiDB-lite"/>
    </source>
</evidence>
<dbReference type="PANTHER" id="PTHR42996:SF1">
    <property type="entry name" value="PHOSPHATE-BINDING PROTEIN PSTS"/>
    <property type="match status" value="1"/>
</dbReference>
<evidence type="ECO:0000256" key="3">
    <source>
        <dbReference type="SAM" id="SignalP"/>
    </source>
</evidence>
<dbReference type="PANTHER" id="PTHR42996">
    <property type="entry name" value="PHOSPHATE-BINDING PROTEIN PSTS"/>
    <property type="match status" value="1"/>
</dbReference>
<dbReference type="InterPro" id="IPR050962">
    <property type="entry name" value="Phosphate-bind_PstS"/>
</dbReference>
<dbReference type="Proteomes" id="UP000325003">
    <property type="component" value="Unassembled WGS sequence"/>
</dbReference>
<keyword evidence="5" id="KW-1185">Reference proteome</keyword>
<feature type="transmembrane region" description="Helical" evidence="2">
    <location>
        <begin position="710"/>
        <end position="733"/>
    </location>
</feature>
<sequence length="744" mass="77098">MRIGCIRRNTVLAVAVVVTGMTTAAGAAATAVAAAPAGPDQLTGGPRTSARADGAVTVPAPGAGDSAEVTVGKTTDLVNQTVSVTWRGFRPSTASRLQNAGDSLDINTEYPVRVYQCRGADPVSSSDCYGSPGFRGVPAAGDLPEILPVPAFTYPGQTDPFAATPDGPANWQDNVTSADGTGQVSIQLFTKRESAGLGCDAATPCSIVVVPNYGRGPNDLGDTEDLMDAPWAWERRTVIPLSFLPVDDACPLHGETLAVEGSPMAAHALASWRARTCTLESDAVAVDYTAIGEPQTRGDVATGTTATGLVIDPLDADAAEQVGVVYAPVAVTSLVVAFQIDDEHGKPVTDMKLNPRLVAKLITASFRSGADPAVLQNRPYNLFSDPEFLELNPDVDWPSGAPGNHPLLLGDLSDTTTALTRWVIADKDARAFISGKPDPWGMTVNANYKNVAMPFSSFPLLDALLSNSFAPIQELDALSRQLSIAQFPGGLVVNEGGVNITVKQPRQNPGSREVIGIIDAAAAHRFQLSTAALLNPAGEYVTPTDASMTAAIKAATVNADGVTRQVDLESDSATAYPLTLQISAALSVNAEEDERTQMASFLSYVGGAGQRSGDKIGELPGGYAPLPAELKAQLEEARDAVLAGATSEPDPEDPTPDPSDAPSGGPGGPPSTGGSVPEPDKTKPPKKSDPIVDGEDLVTVSATPVGDRQLLIPALGALAALTFLGGPAVWLAGRTGRGPRWLRR</sequence>
<reference evidence="4 5" key="2">
    <citation type="submission" date="2019-09" db="EMBL/GenBank/DDBJ databases">
        <authorList>
            <person name="Jin C."/>
        </authorList>
    </citation>
    <scope>NUCLEOTIDE SEQUENCE [LARGE SCALE GENOMIC DNA]</scope>
    <source>
        <strain evidence="4 5">BN130099</strain>
    </source>
</reference>
<dbReference type="Gene3D" id="3.40.190.10">
    <property type="entry name" value="Periplasmic binding protein-like II"/>
    <property type="match status" value="1"/>
</dbReference>
<keyword evidence="2" id="KW-1133">Transmembrane helix</keyword>
<comment type="caution">
    <text evidence="4">The sequence shown here is derived from an EMBL/GenBank/DDBJ whole genome shotgun (WGS) entry which is preliminary data.</text>
</comment>
<dbReference type="EMBL" id="VUJV01000001">
    <property type="protein sequence ID" value="KAA1421019.1"/>
    <property type="molecule type" value="Genomic_DNA"/>
</dbReference>
<feature type="compositionally biased region" description="Basic and acidic residues" evidence="1">
    <location>
        <begin position="678"/>
        <end position="690"/>
    </location>
</feature>
<keyword evidence="3" id="KW-0732">Signal</keyword>
<proteinExistence type="predicted"/>
<protein>
    <submittedName>
        <fullName evidence="4">Uncharacterized protein</fullName>
    </submittedName>
</protein>
<feature type="region of interest" description="Disordered" evidence="1">
    <location>
        <begin position="640"/>
        <end position="694"/>
    </location>
</feature>
<feature type="signal peptide" evidence="3">
    <location>
        <begin position="1"/>
        <end position="27"/>
    </location>
</feature>
<name>A0A5B1LN10_9ACTN</name>
<dbReference type="AlphaFoldDB" id="A0A5B1LN10"/>
<evidence type="ECO:0000313" key="5">
    <source>
        <dbReference type="Proteomes" id="UP000325003"/>
    </source>
</evidence>
<accession>A0A5B1LN10</accession>
<keyword evidence="2" id="KW-0812">Transmembrane</keyword>
<dbReference type="SUPFAM" id="SSF53850">
    <property type="entry name" value="Periplasmic binding protein-like II"/>
    <property type="match status" value="1"/>
</dbReference>
<keyword evidence="2" id="KW-0472">Membrane</keyword>